<dbReference type="CDD" id="cd05233">
    <property type="entry name" value="SDR_c"/>
    <property type="match status" value="1"/>
</dbReference>
<dbReference type="PRINTS" id="PR00080">
    <property type="entry name" value="SDRFAMILY"/>
</dbReference>
<evidence type="ECO:0000256" key="2">
    <source>
        <dbReference type="ARBA" id="ARBA00023002"/>
    </source>
</evidence>
<gene>
    <name evidence="4" type="ORF">KDA_48700</name>
</gene>
<protein>
    <submittedName>
        <fullName evidence="4">Oxidoreductase</fullName>
    </submittedName>
</protein>
<dbReference type="EMBL" id="BIFT01000002">
    <property type="protein sequence ID" value="GCE29386.1"/>
    <property type="molecule type" value="Genomic_DNA"/>
</dbReference>
<accession>A0A402BDJ4</accession>
<evidence type="ECO:0000313" key="4">
    <source>
        <dbReference type="EMBL" id="GCE29386.1"/>
    </source>
</evidence>
<dbReference type="SUPFAM" id="SSF51735">
    <property type="entry name" value="NAD(P)-binding Rossmann-fold domains"/>
    <property type="match status" value="1"/>
</dbReference>
<dbReference type="InterPro" id="IPR002347">
    <property type="entry name" value="SDR_fam"/>
</dbReference>
<dbReference type="PROSITE" id="PS00061">
    <property type="entry name" value="ADH_SHORT"/>
    <property type="match status" value="1"/>
</dbReference>
<dbReference type="FunFam" id="3.40.50.720:FF:000084">
    <property type="entry name" value="Short-chain dehydrogenase reductase"/>
    <property type="match status" value="1"/>
</dbReference>
<dbReference type="PANTHER" id="PTHR43669">
    <property type="entry name" value="5-KETO-D-GLUCONATE 5-REDUCTASE"/>
    <property type="match status" value="1"/>
</dbReference>
<dbReference type="InterPro" id="IPR020904">
    <property type="entry name" value="Sc_DH/Rdtase_CS"/>
</dbReference>
<dbReference type="InterPro" id="IPR036291">
    <property type="entry name" value="NAD(P)-bd_dom_sf"/>
</dbReference>
<evidence type="ECO:0000259" key="3">
    <source>
        <dbReference type="SMART" id="SM00822"/>
    </source>
</evidence>
<keyword evidence="2" id="KW-0560">Oxidoreductase</keyword>
<dbReference type="Pfam" id="PF13561">
    <property type="entry name" value="adh_short_C2"/>
    <property type="match status" value="1"/>
</dbReference>
<dbReference type="Gene3D" id="3.40.50.720">
    <property type="entry name" value="NAD(P)-binding Rossmann-like Domain"/>
    <property type="match status" value="1"/>
</dbReference>
<dbReference type="RefSeq" id="WP_126629658.1">
    <property type="nucleotide sequence ID" value="NZ_BIFT01000002.1"/>
</dbReference>
<name>A0A402BDJ4_9CHLR</name>
<sequence length="252" mass="26392">MNVLEGKVALVTGGNSGIGLAAVKKFHENGAKIVFSGRDPETLAAVANDLGADVLGVQADVTRAGDLDKLMTSTHEAFGKLDVLFVNAGIVGGGKIEAATEEMFDRVVSTNFKGAYFTIQKALPFLNDGASIILNGSISAKMGSDSGSLYSASKAAVHSLARTLSTELLPRRIRVNTITIGPTETPIIERDGQLPEATVQQIKNTLAERIPIKRMGRPEEIANVALFLASDQSSFVVGSEIAAEGGILINAI</sequence>
<keyword evidence="5" id="KW-1185">Reference proteome</keyword>
<proteinExistence type="inferred from homology"/>
<comment type="caution">
    <text evidence="4">The sequence shown here is derived from an EMBL/GenBank/DDBJ whole genome shotgun (WGS) entry which is preliminary data.</text>
</comment>
<comment type="similarity">
    <text evidence="1">Belongs to the short-chain dehydrogenases/reductases (SDR) family.</text>
</comment>
<dbReference type="InterPro" id="IPR057326">
    <property type="entry name" value="KR_dom"/>
</dbReference>
<evidence type="ECO:0000256" key="1">
    <source>
        <dbReference type="ARBA" id="ARBA00006484"/>
    </source>
</evidence>
<dbReference type="SMART" id="SM00822">
    <property type="entry name" value="PKS_KR"/>
    <property type="match status" value="1"/>
</dbReference>
<reference evidence="5" key="1">
    <citation type="submission" date="2018-12" db="EMBL/GenBank/DDBJ databases">
        <title>Tengunoibacter tsumagoiensis gen. nov., sp. nov., Dictyobacter kobayashii sp. nov., D. alpinus sp. nov., and D. joshuensis sp. nov. and description of Dictyobacteraceae fam. nov. within the order Ktedonobacterales isolated from Tengu-no-mugimeshi.</title>
        <authorList>
            <person name="Wang C.M."/>
            <person name="Zheng Y."/>
            <person name="Sakai Y."/>
            <person name="Toyoda A."/>
            <person name="Minakuchi Y."/>
            <person name="Abe K."/>
            <person name="Yokota A."/>
            <person name="Yabe S."/>
        </authorList>
    </citation>
    <scope>NUCLEOTIDE SEQUENCE [LARGE SCALE GENOMIC DNA]</scope>
    <source>
        <strain evidence="5">Uno16</strain>
    </source>
</reference>
<evidence type="ECO:0000313" key="5">
    <source>
        <dbReference type="Proteomes" id="UP000287171"/>
    </source>
</evidence>
<dbReference type="AlphaFoldDB" id="A0A402BDJ4"/>
<dbReference type="GO" id="GO:0016491">
    <property type="term" value="F:oxidoreductase activity"/>
    <property type="evidence" value="ECO:0007669"/>
    <property type="project" value="UniProtKB-KW"/>
</dbReference>
<dbReference type="PANTHER" id="PTHR43669:SF3">
    <property type="entry name" value="ALCOHOL DEHYDROGENASE, PUTATIVE (AFU_ORTHOLOGUE AFUA_3G03445)-RELATED"/>
    <property type="match status" value="1"/>
</dbReference>
<dbReference type="Proteomes" id="UP000287171">
    <property type="component" value="Unassembled WGS sequence"/>
</dbReference>
<organism evidence="4 5">
    <name type="scientific">Dictyobacter alpinus</name>
    <dbReference type="NCBI Taxonomy" id="2014873"/>
    <lineage>
        <taxon>Bacteria</taxon>
        <taxon>Bacillati</taxon>
        <taxon>Chloroflexota</taxon>
        <taxon>Ktedonobacteria</taxon>
        <taxon>Ktedonobacterales</taxon>
        <taxon>Dictyobacteraceae</taxon>
        <taxon>Dictyobacter</taxon>
    </lineage>
</organism>
<feature type="domain" description="Ketoreductase" evidence="3">
    <location>
        <begin position="7"/>
        <end position="183"/>
    </location>
</feature>
<dbReference type="OrthoDB" id="9803333at2"/>
<dbReference type="PRINTS" id="PR00081">
    <property type="entry name" value="GDHRDH"/>
</dbReference>